<reference evidence="8" key="2">
    <citation type="submission" date="2020-05" db="UniProtKB">
        <authorList>
            <consortium name="EnsemblMetazoa"/>
        </authorList>
    </citation>
    <scope>IDENTIFICATION</scope>
    <source>
        <strain evidence="8">LVP_AGWG</strain>
    </source>
</reference>
<organism evidence="8 9">
    <name type="scientific">Aedes aegypti</name>
    <name type="common">Yellowfever mosquito</name>
    <name type="synonym">Culex aegypti</name>
    <dbReference type="NCBI Taxonomy" id="7159"/>
    <lineage>
        <taxon>Eukaryota</taxon>
        <taxon>Metazoa</taxon>
        <taxon>Ecdysozoa</taxon>
        <taxon>Arthropoda</taxon>
        <taxon>Hexapoda</taxon>
        <taxon>Insecta</taxon>
        <taxon>Pterygota</taxon>
        <taxon>Neoptera</taxon>
        <taxon>Endopterygota</taxon>
        <taxon>Diptera</taxon>
        <taxon>Nematocera</taxon>
        <taxon>Culicoidea</taxon>
        <taxon>Culicidae</taxon>
        <taxon>Culicinae</taxon>
        <taxon>Aedini</taxon>
        <taxon>Aedes</taxon>
        <taxon>Stegomyia</taxon>
    </lineage>
</organism>
<dbReference type="PANTHER" id="PTHR31815">
    <property type="entry name" value="AGAP005329-PA"/>
    <property type="match status" value="1"/>
</dbReference>
<dbReference type="GO" id="GO:0016020">
    <property type="term" value="C:membrane"/>
    <property type="evidence" value="ECO:0007669"/>
    <property type="project" value="UniProtKB-SubCell"/>
</dbReference>
<evidence type="ECO:0000313" key="9">
    <source>
        <dbReference type="Proteomes" id="UP000008820"/>
    </source>
</evidence>
<evidence type="ECO:0000256" key="4">
    <source>
        <dbReference type="ARBA" id="ARBA00022989"/>
    </source>
</evidence>
<feature type="region of interest" description="Disordered" evidence="6">
    <location>
        <begin position="752"/>
        <end position="771"/>
    </location>
</feature>
<dbReference type="AlphaFoldDB" id="A0A6I8U4C9"/>
<feature type="compositionally biased region" description="Acidic residues" evidence="6">
    <location>
        <begin position="720"/>
        <end position="729"/>
    </location>
</feature>
<dbReference type="InParanoid" id="A0A6I8U4C9"/>
<name>A0A6I8U4C9_AEDAE</name>
<feature type="compositionally biased region" description="Acidic residues" evidence="6">
    <location>
        <begin position="460"/>
        <end position="470"/>
    </location>
</feature>
<evidence type="ECO:0000256" key="1">
    <source>
        <dbReference type="ARBA" id="ARBA00004141"/>
    </source>
</evidence>
<dbReference type="EnsemblMetazoa" id="AAEL024486-RA">
    <property type="protein sequence ID" value="AAEL024486-PA"/>
    <property type="gene ID" value="AAEL024486"/>
</dbReference>
<feature type="compositionally biased region" description="Polar residues" evidence="6">
    <location>
        <begin position="483"/>
        <end position="496"/>
    </location>
</feature>
<comment type="subcellular location">
    <subcellularLocation>
        <location evidence="1">Membrane</location>
        <topology evidence="1">Multi-pass membrane protein</topology>
    </subcellularLocation>
</comment>
<feature type="compositionally biased region" description="Polar residues" evidence="6">
    <location>
        <begin position="161"/>
        <end position="173"/>
    </location>
</feature>
<feature type="region of interest" description="Disordered" evidence="6">
    <location>
        <begin position="1"/>
        <end position="24"/>
    </location>
</feature>
<comment type="similarity">
    <text evidence="2">Belongs to the TMEM200 family.</text>
</comment>
<evidence type="ECO:0000256" key="2">
    <source>
        <dbReference type="ARBA" id="ARBA00005308"/>
    </source>
</evidence>
<feature type="region of interest" description="Disordered" evidence="6">
    <location>
        <begin position="713"/>
        <end position="743"/>
    </location>
</feature>
<gene>
    <name evidence="8" type="primary">5566034</name>
</gene>
<feature type="region of interest" description="Disordered" evidence="6">
    <location>
        <begin position="292"/>
        <end position="430"/>
    </location>
</feature>
<feature type="region of interest" description="Disordered" evidence="6">
    <location>
        <begin position="210"/>
        <end position="267"/>
    </location>
</feature>
<reference evidence="8 9" key="1">
    <citation type="submission" date="2017-06" db="EMBL/GenBank/DDBJ databases">
        <title>Aedes aegypti genome working group (AGWG) sequencing and assembly.</title>
        <authorList>
            <consortium name="Aedes aegypti Genome Working Group (AGWG)"/>
            <person name="Matthews B.J."/>
        </authorList>
    </citation>
    <scope>NUCLEOTIDE SEQUENCE [LARGE SCALE GENOMIC DNA]</scope>
    <source>
        <strain evidence="8 9">LVP_AGWG</strain>
    </source>
</reference>
<feature type="region of interest" description="Disordered" evidence="6">
    <location>
        <begin position="146"/>
        <end position="173"/>
    </location>
</feature>
<evidence type="ECO:0000256" key="5">
    <source>
        <dbReference type="ARBA" id="ARBA00023136"/>
    </source>
</evidence>
<keyword evidence="5 7" id="KW-0472">Membrane</keyword>
<feature type="transmembrane region" description="Helical" evidence="7">
    <location>
        <begin position="49"/>
        <end position="72"/>
    </location>
</feature>
<protein>
    <submittedName>
        <fullName evidence="8">Uncharacterized protein</fullName>
    </submittedName>
</protein>
<dbReference type="Proteomes" id="UP000008820">
    <property type="component" value="Chromosome 2"/>
</dbReference>
<evidence type="ECO:0000256" key="6">
    <source>
        <dbReference type="SAM" id="MobiDB-lite"/>
    </source>
</evidence>
<feature type="compositionally biased region" description="Low complexity" evidence="6">
    <location>
        <begin position="146"/>
        <end position="160"/>
    </location>
</feature>
<feature type="region of interest" description="Disordered" evidence="6">
    <location>
        <begin position="794"/>
        <end position="818"/>
    </location>
</feature>
<feature type="compositionally biased region" description="Basic and acidic residues" evidence="6">
    <location>
        <begin position="636"/>
        <end position="645"/>
    </location>
</feature>
<keyword evidence="3 7" id="KW-0812">Transmembrane</keyword>
<feature type="region of interest" description="Disordered" evidence="6">
    <location>
        <begin position="456"/>
        <end position="513"/>
    </location>
</feature>
<proteinExistence type="inferred from homology"/>
<evidence type="ECO:0000313" key="8">
    <source>
        <dbReference type="EnsemblMetazoa" id="AAEL024486-PA"/>
    </source>
</evidence>
<dbReference type="EnsemblMetazoa" id="AAEL024486-RB">
    <property type="protein sequence ID" value="AAEL024486-PB"/>
    <property type="gene ID" value="AAEL024486"/>
</dbReference>
<dbReference type="Pfam" id="PF10177">
    <property type="entry name" value="DUF2371"/>
    <property type="match status" value="1"/>
</dbReference>
<dbReference type="PANTHER" id="PTHR31815:SF1">
    <property type="entry name" value="TRANSMEMBRANE PROTEIN 200C"/>
    <property type="match status" value="1"/>
</dbReference>
<evidence type="ECO:0000256" key="3">
    <source>
        <dbReference type="ARBA" id="ARBA00022692"/>
    </source>
</evidence>
<feature type="transmembrane region" description="Helical" evidence="7">
    <location>
        <begin position="105"/>
        <end position="126"/>
    </location>
</feature>
<evidence type="ECO:0000256" key="7">
    <source>
        <dbReference type="SAM" id="Phobius"/>
    </source>
</evidence>
<accession>A0A6I8U4C9</accession>
<dbReference type="OrthoDB" id="9994280at2759"/>
<keyword evidence="4 7" id="KW-1133">Transmembrane helix</keyword>
<feature type="compositionally biased region" description="Low complexity" evidence="6">
    <location>
        <begin position="361"/>
        <end position="384"/>
    </location>
</feature>
<dbReference type="InterPro" id="IPR018787">
    <property type="entry name" value="DUF2371_TMEM200"/>
</dbReference>
<sequence length="818" mass="88537">MHARGGSQWQSRRKPSLGPLRRAHPASGATWNVQVVRGKMTSRCLWHACRALVLGIVLMLVGGGMATVGYYANNFPSLSDVKSNSTSTIRVKNEHRGLHLNNLSYVGPIVMGVGGFIVVASCVMTFEARDSAAKVVPARFKLSSNNRNASRNTASRRSTSVANGPTQVPSQSARWEQHLGVFRTSPAVEQVPDRKALTAALVHFSRALGTPKASHPSCESRRVSRSGSVPNLSVDKLPVPSVSGSPAGVRSTVKHHRGSRVSSMVHRSTRETNSSLLHPAMQHYHRHALSVDEPEPFPKNLNQTGSHGSMHYGHPTDMPMVHKMRDRNKRSDTARKHVLSRQTKIEKDEPASSPKHNPFVNSRRSSTISNASSKLNKSSSRRASTISKTPSVDSRGAASTVEVNSPERSLLAMTPRKANTMAQMSTPSVEKECRSQLSICSEPTNAARNLSCQSSLEPCVPEEDSPEQEEPSQSLDRSPISHGHQQVSGNALTGKSSLPAKEGSQSAQLVRPDSLVLVGRTATTDDGQQHPPNEKANRFLYRSNSTKSFRKPKPKIKSKKLSNEFDQIYVISSSSGGGLEHGSIEGGIAPVGSASTGSTRYPNFHHTRDDDYYDSIEVIHERRSKNFSKFNSVCGDETHSVRSQDGEESLEPSGCHQDRENFLPVGESLGLNKFSVVADISPAMANHEASPEKHLAEQTTKMTAIVGGDGLEGCAFGSTDADDDDEEDNDGKQTADHNGSIQRYDTVIYNAGAGSVESEENVVTPVNDVDDGGRKIAAAEVRDVDQGVGISLSETRDAAYSDADKSEVHGSQDEKHHQ</sequence>
<keyword evidence="9" id="KW-1185">Reference proteome</keyword>
<feature type="region of interest" description="Disordered" evidence="6">
    <location>
        <begin position="636"/>
        <end position="658"/>
    </location>
</feature>